<feature type="domain" description="Thioester reductase (TE)" evidence="6">
    <location>
        <begin position="17"/>
        <end position="371"/>
    </location>
</feature>
<evidence type="ECO:0000256" key="4">
    <source>
        <dbReference type="RuleBase" id="RU363097"/>
    </source>
</evidence>
<dbReference type="EMBL" id="KE346037">
    <property type="protein sequence ID" value="EXC24906.1"/>
    <property type="molecule type" value="Genomic_DNA"/>
</dbReference>
<evidence type="ECO:0000259" key="6">
    <source>
        <dbReference type="Pfam" id="PF07993"/>
    </source>
</evidence>
<protein>
    <recommendedName>
        <fullName evidence="4">Fatty acyl-CoA reductase</fullName>
        <ecNumber evidence="4">1.2.1.84</ecNumber>
    </recommendedName>
</protein>
<dbReference type="CDD" id="cd09071">
    <property type="entry name" value="FAR_C"/>
    <property type="match status" value="1"/>
</dbReference>
<evidence type="ECO:0000256" key="1">
    <source>
        <dbReference type="ARBA" id="ARBA00005928"/>
    </source>
</evidence>
<comment type="similarity">
    <text evidence="1 4">Belongs to the fatty acyl-CoA reductase family.</text>
</comment>
<dbReference type="GO" id="GO:0102965">
    <property type="term" value="F:alcohol-forming long-chain fatty acyl-CoA reductase activity"/>
    <property type="evidence" value="ECO:0007669"/>
    <property type="project" value="UniProtKB-EC"/>
</dbReference>
<dbReference type="SUPFAM" id="SSF51735">
    <property type="entry name" value="NAD(P)-binding Rossmann-fold domains"/>
    <property type="match status" value="1"/>
</dbReference>
<organism evidence="7 8">
    <name type="scientific">Morus notabilis</name>
    <dbReference type="NCBI Taxonomy" id="981085"/>
    <lineage>
        <taxon>Eukaryota</taxon>
        <taxon>Viridiplantae</taxon>
        <taxon>Streptophyta</taxon>
        <taxon>Embryophyta</taxon>
        <taxon>Tracheophyta</taxon>
        <taxon>Spermatophyta</taxon>
        <taxon>Magnoliopsida</taxon>
        <taxon>eudicotyledons</taxon>
        <taxon>Gunneridae</taxon>
        <taxon>Pentapetalae</taxon>
        <taxon>rosids</taxon>
        <taxon>fabids</taxon>
        <taxon>Rosales</taxon>
        <taxon>Moraceae</taxon>
        <taxon>Moreae</taxon>
        <taxon>Morus</taxon>
    </lineage>
</organism>
<keyword evidence="4" id="KW-0560">Oxidoreductase</keyword>
<accession>W9S3V7</accession>
<evidence type="ECO:0000313" key="7">
    <source>
        <dbReference type="EMBL" id="EXC24906.1"/>
    </source>
</evidence>
<dbReference type="PANTHER" id="PTHR11011:SF84">
    <property type="entry name" value="ACYL-COA REDUCTASE-LIKE PROTEIN, PUTATIVE-RELATED"/>
    <property type="match status" value="1"/>
</dbReference>
<keyword evidence="3 4" id="KW-0443">Lipid metabolism</keyword>
<proteinExistence type="inferred from homology"/>
<name>W9S3V7_9ROSA</name>
<dbReference type="PANTHER" id="PTHR11011">
    <property type="entry name" value="MALE STERILITY PROTEIN 2-RELATED"/>
    <property type="match status" value="1"/>
</dbReference>
<dbReference type="Gene3D" id="3.40.50.720">
    <property type="entry name" value="NAD(P)-binding Rossmann-like Domain"/>
    <property type="match status" value="1"/>
</dbReference>
<dbReference type="GO" id="GO:0035336">
    <property type="term" value="P:long-chain fatty-acyl-CoA metabolic process"/>
    <property type="evidence" value="ECO:0007669"/>
    <property type="project" value="TreeGrafter"/>
</dbReference>
<keyword evidence="8" id="KW-1185">Reference proteome</keyword>
<sequence length="550" mass="62485">MESENMVQFFEKKTILVTGATGFLAKILVEKLLRVEPEVKKLYLLLRAPDSNSARKRIHDEVIGKELFSVLRRNFGKDFESFIWEKVVAVPGDVANDEDLGIKDLKLSQEMFESIDVIVNSAATTNFDERYDVSLGINTTGVLHILNFAKKCTELMKYVISLLAYVCGEREGLIQEKAFHFGETLKKTNYKLDYKVEEKLVAKELQELRGREASEETITATLKDFGMKSLESNNLKPPAPDSAAQLGISSRLGHVHIFTGLGQTGPKVERVSLDLYFIRAKLFGWPNTYVFTKAMGEMCLQQSDQDNLSIVIIRPTMITSTYKDPFPGWIEGVRTVDSVIVGYGKGKVTSFLGSPSLILDLIPADMVVNAIVVAIVAHAQSNQTSAGTNTIYHVGSSLRNPMHLDQLHKMSTRHFIENPLMNKNGKPIRVAKIRFLKNMARFRMHMGIRAILPLKILQLVNLASCHYFLQDAYTRNKRKIHTVMRLVMLYKPYLLFKGVFDDKNSERLRTKAKDIYNMEIMEAFNFDPACIDWEEYMITHISGLKKYCIK</sequence>
<dbReference type="eggNOG" id="KOG1221">
    <property type="taxonomic scope" value="Eukaryota"/>
</dbReference>
<evidence type="ECO:0000259" key="5">
    <source>
        <dbReference type="Pfam" id="PF03015"/>
    </source>
</evidence>
<dbReference type="EC" id="1.2.1.84" evidence="4"/>
<dbReference type="AlphaFoldDB" id="W9S3V7"/>
<dbReference type="InterPro" id="IPR026055">
    <property type="entry name" value="FAR"/>
</dbReference>
<dbReference type="InterPro" id="IPR033640">
    <property type="entry name" value="FAR_C"/>
</dbReference>
<dbReference type="Pfam" id="PF03015">
    <property type="entry name" value="Sterile"/>
    <property type="match status" value="1"/>
</dbReference>
<comment type="catalytic activity">
    <reaction evidence="4">
        <text>a long-chain fatty acyl-CoA + 2 NADPH + 2 H(+) = a long-chain primary fatty alcohol + 2 NADP(+) + CoA</text>
        <dbReference type="Rhea" id="RHEA:52716"/>
        <dbReference type="ChEBI" id="CHEBI:15378"/>
        <dbReference type="ChEBI" id="CHEBI:57287"/>
        <dbReference type="ChEBI" id="CHEBI:57783"/>
        <dbReference type="ChEBI" id="CHEBI:58349"/>
        <dbReference type="ChEBI" id="CHEBI:77396"/>
        <dbReference type="ChEBI" id="CHEBI:83139"/>
        <dbReference type="EC" id="1.2.1.84"/>
    </reaction>
</comment>
<reference evidence="8" key="1">
    <citation type="submission" date="2013-01" db="EMBL/GenBank/DDBJ databases">
        <title>Draft Genome Sequence of a Mulberry Tree, Morus notabilis C.K. Schneid.</title>
        <authorList>
            <person name="He N."/>
            <person name="Zhao S."/>
        </authorList>
    </citation>
    <scope>NUCLEOTIDE SEQUENCE</scope>
</reference>
<dbReference type="GO" id="GO:0080019">
    <property type="term" value="F:alcohol-forming very long-chain fatty acyl-CoA reductase activity"/>
    <property type="evidence" value="ECO:0007669"/>
    <property type="project" value="InterPro"/>
</dbReference>
<feature type="domain" description="Fatty acyl-CoA reductase C-terminal" evidence="5">
    <location>
        <begin position="451"/>
        <end position="550"/>
    </location>
</feature>
<dbReference type="Pfam" id="PF07993">
    <property type="entry name" value="NAD_binding_4"/>
    <property type="match status" value="1"/>
</dbReference>
<dbReference type="GO" id="GO:0010345">
    <property type="term" value="P:suberin biosynthetic process"/>
    <property type="evidence" value="ECO:0007669"/>
    <property type="project" value="TreeGrafter"/>
</dbReference>
<dbReference type="InterPro" id="IPR036291">
    <property type="entry name" value="NAD(P)-bd_dom_sf"/>
</dbReference>
<dbReference type="STRING" id="981085.W9S3V7"/>
<keyword evidence="2 4" id="KW-0444">Lipid biosynthesis</keyword>
<gene>
    <name evidence="7" type="ORF">L484_011772</name>
</gene>
<evidence type="ECO:0000313" key="8">
    <source>
        <dbReference type="Proteomes" id="UP000030645"/>
    </source>
</evidence>
<comment type="function">
    <text evidence="4">Catalyzes the reduction of fatty acyl-CoA to fatty alcohols.</text>
</comment>
<dbReference type="CDD" id="cd05236">
    <property type="entry name" value="FAR-N_SDR_e"/>
    <property type="match status" value="1"/>
</dbReference>
<evidence type="ECO:0000256" key="2">
    <source>
        <dbReference type="ARBA" id="ARBA00022516"/>
    </source>
</evidence>
<dbReference type="Proteomes" id="UP000030645">
    <property type="component" value="Unassembled WGS sequence"/>
</dbReference>
<keyword evidence="4" id="KW-0521">NADP</keyword>
<dbReference type="InterPro" id="IPR013120">
    <property type="entry name" value="FAR_NAD-bd"/>
</dbReference>
<evidence type="ECO:0000256" key="3">
    <source>
        <dbReference type="ARBA" id="ARBA00023098"/>
    </source>
</evidence>